<dbReference type="AlphaFoldDB" id="V6Z2U5"/>
<keyword evidence="1" id="KW-0812">Transmembrane</keyword>
<evidence type="ECO:0000313" key="3">
    <source>
        <dbReference type="Proteomes" id="UP000018482"/>
    </source>
</evidence>
<dbReference type="EMBL" id="ANQC01000120">
    <property type="protein sequence ID" value="ESV55250.1"/>
    <property type="molecule type" value="Genomic_DNA"/>
</dbReference>
<reference evidence="2 3" key="1">
    <citation type="submission" date="2013-05" db="EMBL/GenBank/DDBJ databases">
        <authorList>
            <person name="Richards V.P."/>
            <person name="Durkin S.A.S."/>
            <person name="Kim M."/>
            <person name="Pavinski Bitar P.D."/>
            <person name="Stanhope M.J."/>
            <person name="Town C.D."/>
            <person name="Venter J.C."/>
        </authorList>
    </citation>
    <scope>NUCLEOTIDE SEQUENCE [LARGE SCALE GENOMIC DNA]</scope>
    <source>
        <strain evidence="2 3">LMG 14747</strain>
    </source>
</reference>
<comment type="caution">
    <text evidence="2">The sequence shown here is derived from an EMBL/GenBank/DDBJ whole genome shotgun (WGS) entry which is preliminary data.</text>
</comment>
<keyword evidence="1" id="KW-1133">Transmembrane helix</keyword>
<gene>
    <name evidence="2" type="ORF">SAG0136_08555</name>
</gene>
<protein>
    <submittedName>
        <fullName evidence="2">Uncharacterized protein</fullName>
    </submittedName>
</protein>
<evidence type="ECO:0000313" key="2">
    <source>
        <dbReference type="EMBL" id="ESV55250.1"/>
    </source>
</evidence>
<feature type="transmembrane region" description="Helical" evidence="1">
    <location>
        <begin position="12"/>
        <end position="30"/>
    </location>
</feature>
<evidence type="ECO:0000256" key="1">
    <source>
        <dbReference type="SAM" id="Phobius"/>
    </source>
</evidence>
<proteinExistence type="predicted"/>
<keyword evidence="1" id="KW-0472">Membrane</keyword>
<organism evidence="2 3">
    <name type="scientific">Streptococcus agalactiae LMG 14747</name>
    <dbReference type="NCBI Taxonomy" id="1154860"/>
    <lineage>
        <taxon>Bacteria</taxon>
        <taxon>Bacillati</taxon>
        <taxon>Bacillota</taxon>
        <taxon>Bacilli</taxon>
        <taxon>Lactobacillales</taxon>
        <taxon>Streptococcaceae</taxon>
        <taxon>Streptococcus</taxon>
    </lineage>
</organism>
<sequence>MRPITKIIPMSLAIRFISLTLLFIKIYLNYKIERAFSQFSLMPKSNQIDRKTTLFLKCFVRKMVVIMAATGVNLRLFLVAVIVAIFAMNLL</sequence>
<feature type="transmembrane region" description="Helical" evidence="1">
    <location>
        <begin position="64"/>
        <end position="88"/>
    </location>
</feature>
<name>V6Z2U5_STRAG</name>
<accession>V6Z2U5</accession>
<dbReference type="Proteomes" id="UP000018482">
    <property type="component" value="Unassembled WGS sequence"/>
</dbReference>